<dbReference type="EMBL" id="FUKJ01000125">
    <property type="protein sequence ID" value="SJM91211.1"/>
    <property type="molecule type" value="Genomic_DNA"/>
</dbReference>
<sequence>MNKKILVAAIAVASAAVSTSVFAATNLGSATQKGSLLIFPRVEALESTWNRHGATSDTLIQITNDSSTPVNLKCYWGTTEGNPYNYNGGNAAPNLYAAKARTAIRNNHYMDFGFTLTKNQPVSFWAGSLGNTGFFNFLTTNVSAPQFNFFQDGTSSNAGELKCWAVNSKSNAEVHHNHLIGKATIVSFANNENAARGQAHEYNASAFQAHFYEKAQRWDSNSINYTGRPLPTPFKLDLDGKEYDQCASALVGQFIPTYHPVAGALAGINRTQISVANCHEDLRQDADSHITKLTYKVWNANEVSYTGAHECMGAWYESDLGSAFPHFQYKTLKTDTAYFRATPTASRLCNQGSQKAAMEGDIGVDSVVGVQVNDVGGAYQSSSNLVNLGSGTTYTTEPVGKGQILWDDSGADYGKK</sequence>
<evidence type="ECO:0000313" key="2">
    <source>
        <dbReference type="EMBL" id="SJM91211.1"/>
    </source>
</evidence>
<reference evidence="3" key="1">
    <citation type="submission" date="2017-02" db="EMBL/GenBank/DDBJ databases">
        <authorList>
            <person name="Daims H."/>
        </authorList>
    </citation>
    <scope>NUCLEOTIDE SEQUENCE [LARGE SCALE GENOMIC DNA]</scope>
</reference>
<keyword evidence="1" id="KW-0732">Signal</keyword>
<dbReference type="OrthoDB" id="5775716at2"/>
<proteinExistence type="predicted"/>
<protein>
    <submittedName>
        <fullName evidence="2">Uncharacterized protein</fullName>
    </submittedName>
</protein>
<dbReference type="AlphaFoldDB" id="A0A1R4H589"/>
<gene>
    <name evidence="2" type="ORF">CRENPOLYSF2_2100009</name>
</gene>
<dbReference type="RefSeq" id="WP_087146442.1">
    <property type="nucleotide sequence ID" value="NZ_FUKJ01000125.1"/>
</dbReference>
<feature type="signal peptide" evidence="1">
    <location>
        <begin position="1"/>
        <end position="23"/>
    </location>
</feature>
<keyword evidence="3" id="KW-1185">Reference proteome</keyword>
<evidence type="ECO:0000313" key="3">
    <source>
        <dbReference type="Proteomes" id="UP000195442"/>
    </source>
</evidence>
<feature type="chain" id="PRO_5012481307" evidence="1">
    <location>
        <begin position="24"/>
        <end position="416"/>
    </location>
</feature>
<name>A0A1R4H589_9GAMM</name>
<evidence type="ECO:0000256" key="1">
    <source>
        <dbReference type="SAM" id="SignalP"/>
    </source>
</evidence>
<organism evidence="2 3">
    <name type="scientific">Crenothrix polyspora</name>
    <dbReference type="NCBI Taxonomy" id="360316"/>
    <lineage>
        <taxon>Bacteria</taxon>
        <taxon>Pseudomonadati</taxon>
        <taxon>Pseudomonadota</taxon>
        <taxon>Gammaproteobacteria</taxon>
        <taxon>Methylococcales</taxon>
        <taxon>Crenotrichaceae</taxon>
        <taxon>Crenothrix</taxon>
    </lineage>
</organism>
<dbReference type="Proteomes" id="UP000195442">
    <property type="component" value="Unassembled WGS sequence"/>
</dbReference>
<accession>A0A1R4H589</accession>